<feature type="domain" description="PDZ" evidence="7">
    <location>
        <begin position="104"/>
        <end position="175"/>
    </location>
</feature>
<evidence type="ECO:0000256" key="3">
    <source>
        <dbReference type="ARBA" id="ARBA00022801"/>
    </source>
</evidence>
<feature type="compositionally biased region" description="Basic and acidic residues" evidence="6">
    <location>
        <begin position="397"/>
        <end position="416"/>
    </location>
</feature>
<keyword evidence="4 5" id="KW-0720">Serine protease</keyword>
<evidence type="ECO:0000259" key="7">
    <source>
        <dbReference type="SMART" id="SM00228"/>
    </source>
</evidence>
<dbReference type="CDD" id="cd06782">
    <property type="entry name" value="cpPDZ_CPP-like"/>
    <property type="match status" value="1"/>
</dbReference>
<dbReference type="FunFam" id="3.90.226.10:FF:000029">
    <property type="entry name" value="Peptidase, S41 family"/>
    <property type="match status" value="1"/>
</dbReference>
<dbReference type="InterPro" id="IPR004447">
    <property type="entry name" value="Peptidase_S41A"/>
</dbReference>
<keyword evidence="10" id="KW-1185">Reference proteome</keyword>
<keyword evidence="2 5" id="KW-0645">Protease</keyword>
<dbReference type="CDD" id="cd07560">
    <property type="entry name" value="Peptidase_S41_CPP"/>
    <property type="match status" value="1"/>
</dbReference>
<dbReference type="PANTHER" id="PTHR32060">
    <property type="entry name" value="TAIL-SPECIFIC PROTEASE"/>
    <property type="match status" value="1"/>
</dbReference>
<dbReference type="InterPro" id="IPR055210">
    <property type="entry name" value="CtpA/B_N"/>
</dbReference>
<keyword evidence="3 5" id="KW-0378">Hydrolase</keyword>
<evidence type="ECO:0000256" key="2">
    <source>
        <dbReference type="ARBA" id="ARBA00022670"/>
    </source>
</evidence>
<dbReference type="FunFam" id="2.30.42.10:FF:000063">
    <property type="entry name" value="Peptidase, S41 family"/>
    <property type="match status" value="1"/>
</dbReference>
<dbReference type="KEGG" id="moz:MoryE10_22190"/>
<evidence type="ECO:0000259" key="8">
    <source>
        <dbReference type="SMART" id="SM00245"/>
    </source>
</evidence>
<sequence length="445" mass="47791">MVNRNTLVTLVVGAVLGVGLSVAGMATAEKAREDASPNTIPYEDLRTFSEIYGRIRQDYVEPVSDNKLLTDAIRGMLAGLDPHSTYLDEEEYNELRVGTTGQFGGLGIEVGMENGFVKVISPIDDTPAQRAGIKAGDLIIRLDDKPVKGMSLNDAVKMMRGEPGSDIVLTVVREGVDQPLKIKLTRDIIKVKSVKSRMLEEGYGYVRITSFQSHTSDNMLEALNELKKKGDLKGLVLDLRNNPGGVLNAAVAVSDAFLESGLIVYTEGRIEDAKMRFSAKPDDLLKGAPIVVLINSGSASASEIVAGALQDHKRAIIMGEKSFGKGSVQTILPTSNGGAIKLTTARYYTPAGRSIQAEGIVPDVAVSKLKLEAVSQPEFEPIKEADLSRHLSNGNKKSGDTKKEVEKDKEGAKDEPLAVSDYPLSEALNLLKGIAIMGQQKKAGL</sequence>
<dbReference type="NCBIfam" id="TIGR00225">
    <property type="entry name" value="prc"/>
    <property type="match status" value="1"/>
</dbReference>
<protein>
    <submittedName>
        <fullName evidence="9">Carboxyl-terminal protease</fullName>
    </submittedName>
</protein>
<dbReference type="Pfam" id="PF22694">
    <property type="entry name" value="CtpB_N-like"/>
    <property type="match status" value="1"/>
</dbReference>
<name>A0A8D4VPD6_9GAMM</name>
<dbReference type="RefSeq" id="WP_221047062.1">
    <property type="nucleotide sequence ID" value="NZ_AP019782.1"/>
</dbReference>
<organism evidence="9 10">
    <name type="scientific">Methylogaea oryzae</name>
    <dbReference type="NCBI Taxonomy" id="1295382"/>
    <lineage>
        <taxon>Bacteria</taxon>
        <taxon>Pseudomonadati</taxon>
        <taxon>Pseudomonadota</taxon>
        <taxon>Gammaproteobacteria</taxon>
        <taxon>Methylococcales</taxon>
        <taxon>Methylococcaceae</taxon>
        <taxon>Methylogaea</taxon>
    </lineage>
</organism>
<dbReference type="Proteomes" id="UP000824988">
    <property type="component" value="Chromosome"/>
</dbReference>
<evidence type="ECO:0000313" key="9">
    <source>
        <dbReference type="EMBL" id="BBL71613.1"/>
    </source>
</evidence>
<dbReference type="InterPro" id="IPR005151">
    <property type="entry name" value="Tail-specific_protease"/>
</dbReference>
<dbReference type="Pfam" id="PF03572">
    <property type="entry name" value="Peptidase_S41"/>
    <property type="match status" value="1"/>
</dbReference>
<dbReference type="GO" id="GO:0030288">
    <property type="term" value="C:outer membrane-bounded periplasmic space"/>
    <property type="evidence" value="ECO:0007669"/>
    <property type="project" value="TreeGrafter"/>
</dbReference>
<accession>A0A8D4VPD6</accession>
<proteinExistence type="inferred from homology"/>
<dbReference type="GO" id="GO:0008236">
    <property type="term" value="F:serine-type peptidase activity"/>
    <property type="evidence" value="ECO:0007669"/>
    <property type="project" value="UniProtKB-KW"/>
</dbReference>
<evidence type="ECO:0000256" key="6">
    <source>
        <dbReference type="SAM" id="MobiDB-lite"/>
    </source>
</evidence>
<dbReference type="GO" id="GO:0007165">
    <property type="term" value="P:signal transduction"/>
    <property type="evidence" value="ECO:0007669"/>
    <property type="project" value="TreeGrafter"/>
</dbReference>
<evidence type="ECO:0000256" key="5">
    <source>
        <dbReference type="RuleBase" id="RU004404"/>
    </source>
</evidence>
<dbReference type="GO" id="GO:0006508">
    <property type="term" value="P:proteolysis"/>
    <property type="evidence" value="ECO:0007669"/>
    <property type="project" value="UniProtKB-KW"/>
</dbReference>
<gene>
    <name evidence="9" type="ORF">MoryE10_22190</name>
</gene>
<evidence type="ECO:0000256" key="4">
    <source>
        <dbReference type="ARBA" id="ARBA00022825"/>
    </source>
</evidence>
<evidence type="ECO:0000313" key="10">
    <source>
        <dbReference type="Proteomes" id="UP000824988"/>
    </source>
</evidence>
<comment type="similarity">
    <text evidence="1 5">Belongs to the peptidase S41A family.</text>
</comment>
<dbReference type="SMART" id="SM00245">
    <property type="entry name" value="TSPc"/>
    <property type="match status" value="1"/>
</dbReference>
<reference evidence="9" key="1">
    <citation type="submission" date="2019-06" db="EMBL/GenBank/DDBJ databases">
        <title>Complete genome sequence of Methylogaea oryzae strain JCM16910.</title>
        <authorList>
            <person name="Asakawa S."/>
        </authorList>
    </citation>
    <scope>NUCLEOTIDE SEQUENCE</scope>
    <source>
        <strain evidence="9">E10</strain>
    </source>
</reference>
<evidence type="ECO:0000256" key="1">
    <source>
        <dbReference type="ARBA" id="ARBA00009179"/>
    </source>
</evidence>
<dbReference type="InterPro" id="IPR001478">
    <property type="entry name" value="PDZ"/>
</dbReference>
<feature type="domain" description="Tail specific protease" evidence="8">
    <location>
        <begin position="177"/>
        <end position="367"/>
    </location>
</feature>
<feature type="region of interest" description="Disordered" evidence="6">
    <location>
        <begin position="382"/>
        <end position="418"/>
    </location>
</feature>
<dbReference type="Pfam" id="PF13180">
    <property type="entry name" value="PDZ_2"/>
    <property type="match status" value="1"/>
</dbReference>
<dbReference type="PANTHER" id="PTHR32060:SF30">
    <property type="entry name" value="CARBOXY-TERMINAL PROCESSING PROTEASE CTPA"/>
    <property type="match status" value="1"/>
</dbReference>
<dbReference type="SMART" id="SM00228">
    <property type="entry name" value="PDZ"/>
    <property type="match status" value="1"/>
</dbReference>
<dbReference type="GO" id="GO:0004175">
    <property type="term" value="F:endopeptidase activity"/>
    <property type="evidence" value="ECO:0007669"/>
    <property type="project" value="TreeGrafter"/>
</dbReference>
<dbReference type="AlphaFoldDB" id="A0A8D4VPD6"/>
<dbReference type="EMBL" id="AP019782">
    <property type="protein sequence ID" value="BBL71613.1"/>
    <property type="molecule type" value="Genomic_DNA"/>
</dbReference>